<dbReference type="InterPro" id="IPR029021">
    <property type="entry name" value="Prot-tyrosine_phosphatase-like"/>
</dbReference>
<comment type="similarity">
    <text evidence="2">Belongs to the protein-tyrosine phosphatase family. Non-receptor class myotubularin subfamily.</text>
</comment>
<dbReference type="InterPro" id="IPR016130">
    <property type="entry name" value="Tyr_Pase_AS"/>
</dbReference>
<dbReference type="GO" id="GO:0019903">
    <property type="term" value="F:protein phosphatase binding"/>
    <property type="evidence" value="ECO:0007669"/>
    <property type="project" value="TreeGrafter"/>
</dbReference>
<dbReference type="Pfam" id="PF06602">
    <property type="entry name" value="Myotub-related"/>
    <property type="match status" value="1"/>
</dbReference>
<evidence type="ECO:0000256" key="7">
    <source>
        <dbReference type="ARBA" id="ARBA00022833"/>
    </source>
</evidence>
<proteinExistence type="inferred from homology"/>
<evidence type="ECO:0000256" key="4">
    <source>
        <dbReference type="ARBA" id="ARBA00022723"/>
    </source>
</evidence>
<dbReference type="InterPro" id="IPR013083">
    <property type="entry name" value="Znf_RING/FYVE/PHD"/>
</dbReference>
<feature type="domain" description="FYVE-type" evidence="15">
    <location>
        <begin position="1076"/>
        <end position="1140"/>
    </location>
</feature>
<dbReference type="InterPro" id="IPR000306">
    <property type="entry name" value="Znf_FYVE"/>
</dbReference>
<dbReference type="EMBL" id="VTPC01007978">
    <property type="protein sequence ID" value="KAF2893453.1"/>
    <property type="molecule type" value="Genomic_DNA"/>
</dbReference>
<dbReference type="PROSITE" id="PS00383">
    <property type="entry name" value="TYR_PHOSPHATASE_1"/>
    <property type="match status" value="1"/>
</dbReference>
<dbReference type="SUPFAM" id="SSF57903">
    <property type="entry name" value="FYVE/PHD zinc finger"/>
    <property type="match status" value="1"/>
</dbReference>
<dbReference type="AlphaFoldDB" id="A0A8K0CTL6"/>
<keyword evidence="5 13" id="KW-0863">Zinc-finger</keyword>
<organism evidence="17 18">
    <name type="scientific">Ignelater luminosus</name>
    <name type="common">Cucubano</name>
    <name type="synonym">Pyrophorus luminosus</name>
    <dbReference type="NCBI Taxonomy" id="2038154"/>
    <lineage>
        <taxon>Eukaryota</taxon>
        <taxon>Metazoa</taxon>
        <taxon>Ecdysozoa</taxon>
        <taxon>Arthropoda</taxon>
        <taxon>Hexapoda</taxon>
        <taxon>Insecta</taxon>
        <taxon>Pterygota</taxon>
        <taxon>Neoptera</taxon>
        <taxon>Endopterygota</taxon>
        <taxon>Coleoptera</taxon>
        <taxon>Polyphaga</taxon>
        <taxon>Elateriformia</taxon>
        <taxon>Elateroidea</taxon>
        <taxon>Elateridae</taxon>
        <taxon>Agrypninae</taxon>
        <taxon>Pyrophorini</taxon>
        <taxon>Ignelater</taxon>
    </lineage>
</organism>
<name>A0A8K0CTL6_IGNLU</name>
<dbReference type="GO" id="GO:0004438">
    <property type="term" value="F:phosphatidylinositol-3-phosphate phosphatase activity"/>
    <property type="evidence" value="ECO:0007669"/>
    <property type="project" value="TreeGrafter"/>
</dbReference>
<dbReference type="PROSITE" id="PS50178">
    <property type="entry name" value="ZF_FYVE"/>
    <property type="match status" value="1"/>
</dbReference>
<evidence type="ECO:0000256" key="1">
    <source>
        <dbReference type="ARBA" id="ARBA00004370"/>
    </source>
</evidence>
<dbReference type="InterPro" id="IPR003595">
    <property type="entry name" value="Tyr_Pase_cat"/>
</dbReference>
<evidence type="ECO:0000256" key="6">
    <source>
        <dbReference type="ARBA" id="ARBA00022801"/>
    </source>
</evidence>
<feature type="active site" description="Phosphocysteine intermediate" evidence="11">
    <location>
        <position position="397"/>
    </location>
</feature>
<dbReference type="InterPro" id="IPR046978">
    <property type="entry name" value="MTMR4_FYVE"/>
</dbReference>
<comment type="caution">
    <text evidence="17">The sequence shown here is derived from an EMBL/GenBank/DDBJ whole genome shotgun (WGS) entry which is preliminary data.</text>
</comment>
<dbReference type="GO" id="GO:0052629">
    <property type="term" value="F:phosphatidylinositol-3,5-bisphosphate 3-phosphatase activity"/>
    <property type="evidence" value="ECO:0007669"/>
    <property type="project" value="UniProtKB-EC"/>
</dbReference>
<dbReference type="SMART" id="SM00064">
    <property type="entry name" value="FYVE"/>
    <property type="match status" value="1"/>
</dbReference>
<dbReference type="OrthoDB" id="271628at2759"/>
<feature type="region of interest" description="Disordered" evidence="14">
    <location>
        <begin position="267"/>
        <end position="288"/>
    </location>
</feature>
<dbReference type="GO" id="GO:0016020">
    <property type="term" value="C:membrane"/>
    <property type="evidence" value="ECO:0007669"/>
    <property type="project" value="UniProtKB-SubCell"/>
</dbReference>
<feature type="compositionally biased region" description="Basic and acidic residues" evidence="14">
    <location>
        <begin position="827"/>
        <end position="837"/>
    </location>
</feature>
<feature type="binding site" evidence="12">
    <location>
        <begin position="335"/>
        <end position="336"/>
    </location>
    <ligand>
        <name>substrate</name>
    </ligand>
</feature>
<dbReference type="Gene3D" id="3.90.190.10">
    <property type="entry name" value="Protein tyrosine phosphatase superfamily"/>
    <property type="match status" value="1"/>
</dbReference>
<dbReference type="PROSITE" id="PS51339">
    <property type="entry name" value="PPASE_MYOTUBULARIN"/>
    <property type="match status" value="1"/>
</dbReference>
<feature type="domain" description="Myotubularin phosphatase" evidence="16">
    <location>
        <begin position="152"/>
        <end position="562"/>
    </location>
</feature>
<dbReference type="EC" id="3.1.3.95" evidence="3"/>
<evidence type="ECO:0000259" key="15">
    <source>
        <dbReference type="PROSITE" id="PS50178"/>
    </source>
</evidence>
<dbReference type="CDD" id="cd15733">
    <property type="entry name" value="FYVE_MTMR4"/>
    <property type="match status" value="1"/>
</dbReference>
<dbReference type="InterPro" id="IPR010569">
    <property type="entry name" value="Myotubularin-like_Pase_dom"/>
</dbReference>
<evidence type="ECO:0000256" key="13">
    <source>
        <dbReference type="PROSITE-ProRule" id="PRU00091"/>
    </source>
</evidence>
<evidence type="ECO:0000256" key="14">
    <source>
        <dbReference type="SAM" id="MobiDB-lite"/>
    </source>
</evidence>
<sequence>MDVNDQPNSICHVQAIQMYQLPNGNSPMDLPFALLNGEAVVHHGHSVEGLMVLTNYRLFLQLCESQHHVPLGLIEIVEHKDLFYLTIGCKDARTYRCTFDTNEDCMDWFSRLLKTYTPPKQLEELFAFFYYAWTKEKGDDTYSRLACNRNLVYEESAFKNEVERLKFNLHGAWRISSANKNYKLCPSYPPQLLVPACISDDTLETVAKFRSSRRIPTVVWRHPGNGAVIARCSQPEVGWLGWRSAEDEDLIKAISDACTFDRGHSSMLDNASHSPTSTNSEESGQTTEISIEKKKVLIMDARSYTTAVANRARGGGCECPEYYPTCEMQFMNLANIHTIRKSFNSLRQLCIGSADQPNWYSQLEGTRWLQHMSGLMKAALTLVSAVEHEAKPVLVHCSDGWDRTPQIVALAELMLDPYYRTLDGFRILIEREWLAFGHKFADRCGQATGSDDPNERCPVFLQWLDCVHQILMQFEISFEFSHTYLVKLAQHTYSHLFGTFLCNTKQERVERVNDNTFSVWSFLNSPCFRNYLYTPPEAVGHKNNVLWPQCNVRDLRFWSEVYLGSLEIKNTVETGSSTCPGPPVSASHQMTKTRSYGDLVCAADVGRMTNRRKSDPSVTIDLMKIKGLNINQTDLPQDNLLPQGNPSVTNGFDTTNGCITPTSSEYLNNDLVDGVDNCNVTDCIYKNTVQTLSDDSVDLLDITKTELPNGTSCDNVKVCVDSVNVIAQESDIGHVQNNIKTVESVDNNYFGGKTSDVVVEHGLSQQFESAFDARRNVISNQKTDMANEKDLNNMANIAKNLCDINGFESICLRSSCDLPAVHSKGDINHNGDIRSDEIDSDTECTEPSESKSENTICDKSVKQELLNSVETSTETLTSEKVINSLLPKQINGFERLSNPDVFNGNIDFCKVCAQNIKFIHGKHSHNSNSTSGKNSRYSTPPLYSRTPSGNGWENTLSSLGQHKNQRMHQYRLEDDGLAPLQSDTQERLWQIIEEQRQREEALTRELHTYRQALIKQVCHKCNFTDGDRLDDTSSVVDSVCSAGEGPTSAVESLRSWEAVEEGPVFQEGTPTLWVPDHAVSRCTGCQTQFWLGRRKHHCSVFCRNCGRIFCADCSENSTPLPSEQLYSPVRVCTACYNKLRRDCGEIPDQCKHAGPQTANTNPQQITASSN</sequence>
<keyword evidence="4" id="KW-0479">Metal-binding</keyword>
<dbReference type="GO" id="GO:0008270">
    <property type="term" value="F:zinc ion binding"/>
    <property type="evidence" value="ECO:0007669"/>
    <property type="project" value="UniProtKB-KW"/>
</dbReference>
<evidence type="ECO:0000256" key="9">
    <source>
        <dbReference type="ARBA" id="ARBA00023136"/>
    </source>
</evidence>
<dbReference type="Pfam" id="PF01363">
    <property type="entry name" value="FYVE"/>
    <property type="match status" value="1"/>
</dbReference>
<dbReference type="Gene3D" id="2.30.29.30">
    <property type="entry name" value="Pleckstrin-homology domain (PH domain)/Phosphotyrosine-binding domain (PTB)"/>
    <property type="match status" value="1"/>
</dbReference>
<keyword evidence="8" id="KW-0443">Lipid metabolism</keyword>
<dbReference type="SUPFAM" id="SSF50729">
    <property type="entry name" value="PH domain-like"/>
    <property type="match status" value="1"/>
</dbReference>
<accession>A0A8K0CTL6</accession>
<feature type="region of interest" description="Disordered" evidence="14">
    <location>
        <begin position="827"/>
        <end position="856"/>
    </location>
</feature>
<evidence type="ECO:0000256" key="8">
    <source>
        <dbReference type="ARBA" id="ARBA00023098"/>
    </source>
</evidence>
<dbReference type="SMART" id="SM00404">
    <property type="entry name" value="PTPc_motif"/>
    <property type="match status" value="1"/>
</dbReference>
<dbReference type="InterPro" id="IPR011011">
    <property type="entry name" value="Znf_FYVE_PHD"/>
</dbReference>
<dbReference type="GO" id="GO:0005737">
    <property type="term" value="C:cytoplasm"/>
    <property type="evidence" value="ECO:0007669"/>
    <property type="project" value="TreeGrafter"/>
</dbReference>
<dbReference type="GO" id="GO:0010506">
    <property type="term" value="P:regulation of autophagy"/>
    <property type="evidence" value="ECO:0007669"/>
    <property type="project" value="TreeGrafter"/>
</dbReference>
<comment type="subcellular location">
    <subcellularLocation>
        <location evidence="1">Membrane</location>
    </subcellularLocation>
</comment>
<gene>
    <name evidence="17" type="ORF">ILUMI_12713</name>
</gene>
<evidence type="ECO:0000256" key="11">
    <source>
        <dbReference type="PIRSR" id="PIRSR630564-1"/>
    </source>
</evidence>
<evidence type="ECO:0000256" key="2">
    <source>
        <dbReference type="ARBA" id="ARBA00007471"/>
    </source>
</evidence>
<evidence type="ECO:0000313" key="18">
    <source>
        <dbReference type="Proteomes" id="UP000801492"/>
    </source>
</evidence>
<dbReference type="Gene3D" id="3.30.40.10">
    <property type="entry name" value="Zinc/RING finger domain, C3HC4 (zinc finger)"/>
    <property type="match status" value="1"/>
</dbReference>
<evidence type="ECO:0000256" key="12">
    <source>
        <dbReference type="PIRSR" id="PIRSR630564-2"/>
    </source>
</evidence>
<keyword evidence="7" id="KW-0862">Zinc</keyword>
<dbReference type="PANTHER" id="PTHR10807:SF75">
    <property type="entry name" value="PHOSPHATIDYLINOSITOL-3-PHOSPHATE PHOSPHATASE"/>
    <property type="match status" value="1"/>
</dbReference>
<dbReference type="GO" id="GO:0046856">
    <property type="term" value="P:phosphatidylinositol dephosphorylation"/>
    <property type="evidence" value="ECO:0007669"/>
    <property type="project" value="TreeGrafter"/>
</dbReference>
<reference evidence="17" key="1">
    <citation type="submission" date="2019-08" db="EMBL/GenBank/DDBJ databases">
        <title>The genome of the North American firefly Photinus pyralis.</title>
        <authorList>
            <consortium name="Photinus pyralis genome working group"/>
            <person name="Fallon T.R."/>
            <person name="Sander Lower S.E."/>
            <person name="Weng J.-K."/>
        </authorList>
    </citation>
    <scope>NUCLEOTIDE SEQUENCE</scope>
    <source>
        <strain evidence="17">TRF0915ILg1</strain>
        <tissue evidence="17">Whole body</tissue>
    </source>
</reference>
<evidence type="ECO:0000256" key="3">
    <source>
        <dbReference type="ARBA" id="ARBA00012903"/>
    </source>
</evidence>
<dbReference type="Proteomes" id="UP000801492">
    <property type="component" value="Unassembled WGS sequence"/>
</dbReference>
<feature type="region of interest" description="Disordered" evidence="14">
    <location>
        <begin position="922"/>
        <end position="948"/>
    </location>
</feature>
<evidence type="ECO:0000313" key="17">
    <source>
        <dbReference type="EMBL" id="KAF2893453.1"/>
    </source>
</evidence>
<feature type="binding site" evidence="12">
    <location>
        <begin position="397"/>
        <end position="403"/>
    </location>
    <ligand>
        <name>substrate</name>
    </ligand>
</feature>
<dbReference type="InterPro" id="IPR030564">
    <property type="entry name" value="Myotubularin"/>
</dbReference>
<dbReference type="InterPro" id="IPR017455">
    <property type="entry name" value="Znf_FYVE-rel"/>
</dbReference>
<dbReference type="SUPFAM" id="SSF52799">
    <property type="entry name" value="(Phosphotyrosine protein) phosphatases II"/>
    <property type="match status" value="1"/>
</dbReference>
<evidence type="ECO:0000256" key="5">
    <source>
        <dbReference type="ARBA" id="ARBA00022771"/>
    </source>
</evidence>
<keyword evidence="18" id="KW-1185">Reference proteome</keyword>
<evidence type="ECO:0000259" key="16">
    <source>
        <dbReference type="PROSITE" id="PS51339"/>
    </source>
</evidence>
<protein>
    <recommendedName>
        <fullName evidence="3">phosphatidylinositol-3,5-bisphosphate 3-phosphatase</fullName>
        <ecNumber evidence="3">3.1.3.95</ecNumber>
    </recommendedName>
    <alternativeName>
        <fullName evidence="10">Phosphatidylinositol-3,5-bisphosphate 3-phosphatase</fullName>
    </alternativeName>
</protein>
<keyword evidence="9" id="KW-0472">Membrane</keyword>
<dbReference type="InterPro" id="IPR011993">
    <property type="entry name" value="PH-like_dom_sf"/>
</dbReference>
<feature type="compositionally biased region" description="Polar residues" evidence="14">
    <location>
        <begin position="926"/>
        <end position="938"/>
    </location>
</feature>
<evidence type="ECO:0000256" key="10">
    <source>
        <dbReference type="ARBA" id="ARBA00032571"/>
    </source>
</evidence>
<keyword evidence="6" id="KW-0378">Hydrolase</keyword>
<dbReference type="PANTHER" id="PTHR10807">
    <property type="entry name" value="MYOTUBULARIN-RELATED"/>
    <property type="match status" value="1"/>
</dbReference>